<keyword evidence="3" id="KW-1185">Reference proteome</keyword>
<evidence type="ECO:0000313" key="3">
    <source>
        <dbReference type="Proteomes" id="UP000505210"/>
    </source>
</evidence>
<evidence type="ECO:0000313" key="2">
    <source>
        <dbReference type="EMBL" id="QKD84657.1"/>
    </source>
</evidence>
<sequence>MKLEDIAAIEQQLYYTFETKEFLIRALTRKAFAQEQIQQGVACQDQELDRILGDAILKAILVEMLIQQGCKSREAVTTEKSRLESRENLGKVLEAMKIQQFIRLGKGEKKQGIGNQSSVLGETFEALVAAIYLDSNSYEKTKELVIDLFSRTAAAASL</sequence>
<dbReference type="InterPro" id="IPR036389">
    <property type="entry name" value="RNase_III_sf"/>
</dbReference>
<feature type="domain" description="RNase III" evidence="1">
    <location>
        <begin position="6"/>
        <end position="136"/>
    </location>
</feature>
<protein>
    <submittedName>
        <fullName evidence="2">DsRNA-specific ribonuclease</fullName>
    </submittedName>
</protein>
<dbReference type="InterPro" id="IPR000999">
    <property type="entry name" value="RNase_III_dom"/>
</dbReference>
<dbReference type="AlphaFoldDB" id="A0A6M8BID2"/>
<dbReference type="GO" id="GO:0004525">
    <property type="term" value="F:ribonuclease III activity"/>
    <property type="evidence" value="ECO:0007669"/>
    <property type="project" value="InterPro"/>
</dbReference>
<dbReference type="SMART" id="SM00535">
    <property type="entry name" value="RIBOc"/>
    <property type="match status" value="1"/>
</dbReference>
<dbReference type="GO" id="GO:0006396">
    <property type="term" value="P:RNA processing"/>
    <property type="evidence" value="ECO:0007669"/>
    <property type="project" value="InterPro"/>
</dbReference>
<dbReference type="SUPFAM" id="SSF69065">
    <property type="entry name" value="RNase III domain-like"/>
    <property type="match status" value="1"/>
</dbReference>
<accession>A0A6M8BID2</accession>
<reference evidence="2 3" key="1">
    <citation type="submission" date="2020-05" db="EMBL/GenBank/DDBJ databases">
        <title>Complete genome sequence of of a novel Thermoleptolyngbya strain isolated from hot springs of Ganzi, Sichuan China.</title>
        <authorList>
            <person name="Tang J."/>
            <person name="Daroch M."/>
            <person name="Li L."/>
            <person name="Waleron K."/>
            <person name="Waleron M."/>
            <person name="Waleron M."/>
        </authorList>
    </citation>
    <scope>NUCLEOTIDE SEQUENCE [LARGE SCALE GENOMIC DNA]</scope>
    <source>
        <strain evidence="2 3">PKUAC-SCTA183</strain>
    </source>
</reference>
<dbReference type="Pfam" id="PF14622">
    <property type="entry name" value="Ribonucleas_3_3"/>
    <property type="match status" value="1"/>
</dbReference>
<dbReference type="Gene3D" id="1.10.1520.10">
    <property type="entry name" value="Ribonuclease III domain"/>
    <property type="match status" value="1"/>
</dbReference>
<evidence type="ECO:0000259" key="1">
    <source>
        <dbReference type="PROSITE" id="PS50142"/>
    </source>
</evidence>
<dbReference type="CDD" id="cd00593">
    <property type="entry name" value="RIBOc"/>
    <property type="match status" value="1"/>
</dbReference>
<proteinExistence type="predicted"/>
<gene>
    <name evidence="2" type="ORF">HPC62_22905</name>
</gene>
<organism evidence="2 3">
    <name type="scientific">Thermoleptolyngbya sichuanensis A183</name>
    <dbReference type="NCBI Taxonomy" id="2737172"/>
    <lineage>
        <taxon>Bacteria</taxon>
        <taxon>Bacillati</taxon>
        <taxon>Cyanobacteriota</taxon>
        <taxon>Cyanophyceae</taxon>
        <taxon>Oculatellales</taxon>
        <taxon>Oculatellaceae</taxon>
        <taxon>Thermoleptolyngbya</taxon>
        <taxon>Thermoleptolyngbya sichuanensis</taxon>
    </lineage>
</organism>
<dbReference type="EMBL" id="CP053661">
    <property type="protein sequence ID" value="QKD84657.1"/>
    <property type="molecule type" value="Genomic_DNA"/>
</dbReference>
<dbReference type="KEGG" id="theu:HPC62_22905"/>
<dbReference type="PROSITE" id="PS50142">
    <property type="entry name" value="RNASE_3_2"/>
    <property type="match status" value="1"/>
</dbReference>
<dbReference type="RefSeq" id="WP_172358673.1">
    <property type="nucleotide sequence ID" value="NZ_CP053661.1"/>
</dbReference>
<name>A0A6M8BID2_9CYAN</name>
<dbReference type="Proteomes" id="UP000505210">
    <property type="component" value="Chromosome"/>
</dbReference>